<proteinExistence type="predicted"/>
<protein>
    <submittedName>
        <fullName evidence="2">Uncharacterized protein</fullName>
    </submittedName>
</protein>
<evidence type="ECO:0000313" key="2">
    <source>
        <dbReference type="EMBL" id="KAJ1200089.1"/>
    </source>
</evidence>
<sequence length="100" mass="11262">MGETTTQGGLRLAEDSRDRCPPQRGPHRSGARHAHQPSVPWSELMGARGTHQSYTPALMVRWARTRGFRALRNVISKMKAFSSPIQRPSSYLETVKSKPY</sequence>
<dbReference type="EMBL" id="JANPWB010000003">
    <property type="protein sequence ID" value="KAJ1200089.1"/>
    <property type="molecule type" value="Genomic_DNA"/>
</dbReference>
<organism evidence="2 3">
    <name type="scientific">Pleurodeles waltl</name>
    <name type="common">Iberian ribbed newt</name>
    <dbReference type="NCBI Taxonomy" id="8319"/>
    <lineage>
        <taxon>Eukaryota</taxon>
        <taxon>Metazoa</taxon>
        <taxon>Chordata</taxon>
        <taxon>Craniata</taxon>
        <taxon>Vertebrata</taxon>
        <taxon>Euteleostomi</taxon>
        <taxon>Amphibia</taxon>
        <taxon>Batrachia</taxon>
        <taxon>Caudata</taxon>
        <taxon>Salamandroidea</taxon>
        <taxon>Salamandridae</taxon>
        <taxon>Pleurodelinae</taxon>
        <taxon>Pleurodeles</taxon>
    </lineage>
</organism>
<name>A0AAV7VEN3_PLEWA</name>
<gene>
    <name evidence="2" type="ORF">NDU88_003917</name>
</gene>
<feature type="compositionally biased region" description="Basic and acidic residues" evidence="1">
    <location>
        <begin position="12"/>
        <end position="21"/>
    </location>
</feature>
<evidence type="ECO:0000256" key="1">
    <source>
        <dbReference type="SAM" id="MobiDB-lite"/>
    </source>
</evidence>
<dbReference type="Proteomes" id="UP001066276">
    <property type="component" value="Chromosome 2_1"/>
</dbReference>
<evidence type="ECO:0000313" key="3">
    <source>
        <dbReference type="Proteomes" id="UP001066276"/>
    </source>
</evidence>
<feature type="compositionally biased region" description="Basic residues" evidence="1">
    <location>
        <begin position="25"/>
        <end position="35"/>
    </location>
</feature>
<accession>A0AAV7VEN3</accession>
<keyword evidence="3" id="KW-1185">Reference proteome</keyword>
<reference evidence="2" key="1">
    <citation type="journal article" date="2022" name="bioRxiv">
        <title>Sequencing and chromosome-scale assembly of the giantPleurodeles waltlgenome.</title>
        <authorList>
            <person name="Brown T."/>
            <person name="Elewa A."/>
            <person name="Iarovenko S."/>
            <person name="Subramanian E."/>
            <person name="Araus A.J."/>
            <person name="Petzold A."/>
            <person name="Susuki M."/>
            <person name="Suzuki K.-i.T."/>
            <person name="Hayashi T."/>
            <person name="Toyoda A."/>
            <person name="Oliveira C."/>
            <person name="Osipova E."/>
            <person name="Leigh N.D."/>
            <person name="Simon A."/>
            <person name="Yun M.H."/>
        </authorList>
    </citation>
    <scope>NUCLEOTIDE SEQUENCE</scope>
    <source>
        <strain evidence="2">20211129_DDA</strain>
        <tissue evidence="2">Liver</tissue>
    </source>
</reference>
<dbReference type="AlphaFoldDB" id="A0AAV7VEN3"/>
<feature type="region of interest" description="Disordered" evidence="1">
    <location>
        <begin position="1"/>
        <end position="40"/>
    </location>
</feature>
<comment type="caution">
    <text evidence="2">The sequence shown here is derived from an EMBL/GenBank/DDBJ whole genome shotgun (WGS) entry which is preliminary data.</text>
</comment>